<feature type="transmembrane region" description="Helical" evidence="5">
    <location>
        <begin position="488"/>
        <end position="508"/>
    </location>
</feature>
<feature type="transmembrane region" description="Helical" evidence="5">
    <location>
        <begin position="42"/>
        <end position="61"/>
    </location>
</feature>
<protein>
    <submittedName>
        <fullName evidence="6">Aspartate:proton symporter</fullName>
    </submittedName>
</protein>
<comment type="caution">
    <text evidence="6">The sequence shown here is derived from an EMBL/GenBank/DDBJ whole genome shotgun (WGS) entry which is preliminary data.</text>
</comment>
<feature type="transmembrane region" description="Helical" evidence="5">
    <location>
        <begin position="395"/>
        <end position="416"/>
    </location>
</feature>
<accession>A0A2T2WSE3</accession>
<evidence type="ECO:0000313" key="7">
    <source>
        <dbReference type="Proteomes" id="UP000242705"/>
    </source>
</evidence>
<feature type="transmembrane region" description="Helical" evidence="5">
    <location>
        <begin position="454"/>
        <end position="473"/>
    </location>
</feature>
<gene>
    <name evidence="6" type="ORF">C7B47_12905</name>
</gene>
<keyword evidence="4 5" id="KW-0472">Membrane</keyword>
<dbReference type="Proteomes" id="UP000242705">
    <property type="component" value="Unassembled WGS sequence"/>
</dbReference>
<feature type="transmembrane region" description="Helical" evidence="5">
    <location>
        <begin position="422"/>
        <end position="442"/>
    </location>
</feature>
<feature type="transmembrane region" description="Helical" evidence="5">
    <location>
        <begin position="334"/>
        <end position="354"/>
    </location>
</feature>
<proteinExistence type="predicted"/>
<feature type="transmembrane region" description="Helical" evidence="5">
    <location>
        <begin position="161"/>
        <end position="181"/>
    </location>
</feature>
<feature type="transmembrane region" description="Helical" evidence="5">
    <location>
        <begin position="360"/>
        <end position="383"/>
    </location>
</feature>
<evidence type="ECO:0000256" key="4">
    <source>
        <dbReference type="ARBA" id="ARBA00023136"/>
    </source>
</evidence>
<name>A0A2T2WSE3_SULTH</name>
<dbReference type="Gene3D" id="1.20.1740.10">
    <property type="entry name" value="Amino acid/polyamine transporter I"/>
    <property type="match status" value="1"/>
</dbReference>
<dbReference type="GO" id="GO:0016020">
    <property type="term" value="C:membrane"/>
    <property type="evidence" value="ECO:0007669"/>
    <property type="project" value="UniProtKB-SubCell"/>
</dbReference>
<sequence length="535" mass="56966">MNKGLKKELSLLDLTMASLGAIIGSGWLLASQAAAQGAGPSAIFSWVIGGVVVMLIGLVYAELGGLIPESGGIARYPHYSHGHLTSFIMGWAAFLAYASVPAVEAEGVVTYAQSYIPAFKAANGNISALGLLVAAALMALFFIINYYGVKSFAKVNTPVTLIKFIMPTATVLLFLFIGMHWSNLSVHGFMPYHSSGMMKMVSTAGIVFSFLGFRQAVDLAGEAKHPQRDVPRAVVYSLIIGILLYVLLQLVFIGGVPSSQLAKGWSALSYSAPFAQLAITLGMGWFATLLYADAILSPAGTGNIYLASTSRVLYALANNRYFPKALSKVDPKTGVPSVALITAFIMGLIFLAPFPAWQKLVGFVSSATVLTYIIGPISAAVFRRVAPNAKRPVKLGGMNIIAPLAFIGGSLIIYWTGWAVNLPLLIAMLVGLILYAIATLVAPNQIQRPTAQSLKAGIWLIVYLLFMLAMSYYGSSVFGAPANHGKGAIHYPLDLVVIAVASLLFYYWGVASGYKTKDVEEVLEALDETREAGAL</sequence>
<dbReference type="PIRSF" id="PIRSF006060">
    <property type="entry name" value="AA_transporter"/>
    <property type="match status" value="1"/>
</dbReference>
<evidence type="ECO:0000256" key="3">
    <source>
        <dbReference type="ARBA" id="ARBA00022989"/>
    </source>
</evidence>
<dbReference type="GO" id="GO:0022857">
    <property type="term" value="F:transmembrane transporter activity"/>
    <property type="evidence" value="ECO:0007669"/>
    <property type="project" value="InterPro"/>
</dbReference>
<feature type="transmembrane region" description="Helical" evidence="5">
    <location>
        <begin position="201"/>
        <end position="221"/>
    </location>
</feature>
<feature type="transmembrane region" description="Helical" evidence="5">
    <location>
        <begin position="126"/>
        <end position="149"/>
    </location>
</feature>
<evidence type="ECO:0000256" key="1">
    <source>
        <dbReference type="ARBA" id="ARBA00004141"/>
    </source>
</evidence>
<evidence type="ECO:0000313" key="6">
    <source>
        <dbReference type="EMBL" id="PSR25157.1"/>
    </source>
</evidence>
<dbReference type="InterPro" id="IPR052962">
    <property type="entry name" value="AA_Transporter_AGT"/>
</dbReference>
<dbReference type="AlphaFoldDB" id="A0A2T2WSE3"/>
<keyword evidence="2 5" id="KW-0812">Transmembrane</keyword>
<dbReference type="PANTHER" id="PTHR47547">
    <property type="match status" value="1"/>
</dbReference>
<comment type="subcellular location">
    <subcellularLocation>
        <location evidence="1">Membrane</location>
        <topology evidence="1">Multi-pass membrane protein</topology>
    </subcellularLocation>
</comment>
<feature type="transmembrane region" description="Helical" evidence="5">
    <location>
        <begin position="12"/>
        <end position="30"/>
    </location>
</feature>
<feature type="transmembrane region" description="Helical" evidence="5">
    <location>
        <begin position="233"/>
        <end position="254"/>
    </location>
</feature>
<evidence type="ECO:0000256" key="2">
    <source>
        <dbReference type="ARBA" id="ARBA00022692"/>
    </source>
</evidence>
<dbReference type="InterPro" id="IPR002293">
    <property type="entry name" value="AA/rel_permease1"/>
</dbReference>
<reference evidence="6 7" key="1">
    <citation type="journal article" date="2014" name="BMC Genomics">
        <title>Comparison of environmental and isolate Sulfobacillus genomes reveals diverse carbon, sulfur, nitrogen, and hydrogen metabolisms.</title>
        <authorList>
            <person name="Justice N.B."/>
            <person name="Norman A."/>
            <person name="Brown C.T."/>
            <person name="Singh A."/>
            <person name="Thomas B.C."/>
            <person name="Banfield J.F."/>
        </authorList>
    </citation>
    <scope>NUCLEOTIDE SEQUENCE [LARGE SCALE GENOMIC DNA]</scope>
    <source>
        <strain evidence="6">AMDSBA5</strain>
    </source>
</reference>
<organism evidence="6 7">
    <name type="scientific">Sulfobacillus thermosulfidooxidans</name>
    <dbReference type="NCBI Taxonomy" id="28034"/>
    <lineage>
        <taxon>Bacteria</taxon>
        <taxon>Bacillati</taxon>
        <taxon>Bacillota</taxon>
        <taxon>Clostridia</taxon>
        <taxon>Eubacteriales</taxon>
        <taxon>Clostridiales Family XVII. Incertae Sedis</taxon>
        <taxon>Sulfobacillus</taxon>
    </lineage>
</organism>
<dbReference type="Pfam" id="PF13520">
    <property type="entry name" value="AA_permease_2"/>
    <property type="match status" value="1"/>
</dbReference>
<dbReference type="PANTHER" id="PTHR47547:SF1">
    <property type="entry name" value="ASPARTATE-PROTON SYMPORTER"/>
    <property type="match status" value="1"/>
</dbReference>
<keyword evidence="3 5" id="KW-1133">Transmembrane helix</keyword>
<feature type="transmembrane region" description="Helical" evidence="5">
    <location>
        <begin position="274"/>
        <end position="292"/>
    </location>
</feature>
<dbReference type="EMBL" id="PXYX01000035">
    <property type="protein sequence ID" value="PSR25157.1"/>
    <property type="molecule type" value="Genomic_DNA"/>
</dbReference>
<evidence type="ECO:0000256" key="5">
    <source>
        <dbReference type="SAM" id="Phobius"/>
    </source>
</evidence>
<feature type="transmembrane region" description="Helical" evidence="5">
    <location>
        <begin position="82"/>
        <end position="100"/>
    </location>
</feature>